<dbReference type="PANTHER" id="PTHR43235">
    <property type="entry name" value="GLUTAMINE AMIDOTRANSFERASE PB2B2.05-RELATED"/>
    <property type="match status" value="1"/>
</dbReference>
<dbReference type="RefSeq" id="WP_161054452.1">
    <property type="nucleotide sequence ID" value="NZ_WWCT01000005.1"/>
</dbReference>
<proteinExistence type="predicted"/>
<dbReference type="Pfam" id="PF07722">
    <property type="entry name" value="Peptidase_C26"/>
    <property type="match status" value="1"/>
</dbReference>
<comment type="caution">
    <text evidence="1">The sequence shown here is derived from an EMBL/GenBank/DDBJ whole genome shotgun (WGS) entry which is preliminary data.</text>
</comment>
<protein>
    <submittedName>
        <fullName evidence="1">Gamma-glutamyl-gamma-aminobutyrate hydrolase family protein</fullName>
    </submittedName>
</protein>
<keyword evidence="1" id="KW-0378">Hydrolase</keyword>
<evidence type="ECO:0000313" key="2">
    <source>
        <dbReference type="Proteomes" id="UP000642144"/>
    </source>
</evidence>
<gene>
    <name evidence="1" type="ORF">GTP69_08410</name>
</gene>
<dbReference type="CDD" id="cd01745">
    <property type="entry name" value="GATase1_2"/>
    <property type="match status" value="1"/>
</dbReference>
<dbReference type="InterPro" id="IPR029062">
    <property type="entry name" value="Class_I_gatase-like"/>
</dbReference>
<reference evidence="1 2" key="1">
    <citation type="submission" date="2019-12" db="EMBL/GenBank/DDBJ databases">
        <title>Novel species isolated from a subtropical stream in China.</title>
        <authorList>
            <person name="Lu H."/>
        </authorList>
    </citation>
    <scope>NUCLEOTIDE SEQUENCE [LARGE SCALE GENOMIC DNA]</scope>
    <source>
        <strain evidence="1 2">CY42W</strain>
    </source>
</reference>
<evidence type="ECO:0000313" key="1">
    <source>
        <dbReference type="EMBL" id="MYN26427.1"/>
    </source>
</evidence>
<dbReference type="PANTHER" id="PTHR43235:SF1">
    <property type="entry name" value="GLUTAMINE AMIDOTRANSFERASE PB2B2.05-RELATED"/>
    <property type="match status" value="1"/>
</dbReference>
<dbReference type="EMBL" id="WWCT01000005">
    <property type="protein sequence ID" value="MYN26427.1"/>
    <property type="molecule type" value="Genomic_DNA"/>
</dbReference>
<dbReference type="Proteomes" id="UP000642144">
    <property type="component" value="Unassembled WGS sequence"/>
</dbReference>
<sequence length="250" mass="26516">MRSPVVLVPACVNRIGAHAYHTAQLKYVAAVADGARCTPLIVPALGAATDFEALLALADGVMLTGSPSNIDAALYGEAVLDPSLPLDAARDATTLPLIRAAIKRGIPLLAICRGFQEVNVALGGSLHQAVHAVPGMADHRERKDDTLDQQYAPSHRVLLDPGGRMAQILNGASEIMVNSLHGQGINQLASGLAVEAHADDGLVEAYRVADAKGFTLAVQWHPEWRFSDNPDSVKLFRAFGDACRAYKATR</sequence>
<keyword evidence="2" id="KW-1185">Reference proteome</keyword>
<accession>A0ABW9VY14</accession>
<dbReference type="SUPFAM" id="SSF52317">
    <property type="entry name" value="Class I glutamine amidotransferase-like"/>
    <property type="match status" value="1"/>
</dbReference>
<dbReference type="PROSITE" id="PS51273">
    <property type="entry name" value="GATASE_TYPE_1"/>
    <property type="match status" value="1"/>
</dbReference>
<dbReference type="Gene3D" id="3.40.50.880">
    <property type="match status" value="1"/>
</dbReference>
<name>A0ABW9VY14_9BURK</name>
<organism evidence="1 2">
    <name type="scientific">Duganella levis</name>
    <dbReference type="NCBI Taxonomy" id="2692169"/>
    <lineage>
        <taxon>Bacteria</taxon>
        <taxon>Pseudomonadati</taxon>
        <taxon>Pseudomonadota</taxon>
        <taxon>Betaproteobacteria</taxon>
        <taxon>Burkholderiales</taxon>
        <taxon>Oxalobacteraceae</taxon>
        <taxon>Telluria group</taxon>
        <taxon>Duganella</taxon>
    </lineage>
</organism>
<dbReference type="InterPro" id="IPR044668">
    <property type="entry name" value="PuuD-like"/>
</dbReference>
<dbReference type="GO" id="GO:0016787">
    <property type="term" value="F:hydrolase activity"/>
    <property type="evidence" value="ECO:0007669"/>
    <property type="project" value="UniProtKB-KW"/>
</dbReference>
<dbReference type="InterPro" id="IPR011697">
    <property type="entry name" value="Peptidase_C26"/>
</dbReference>